<gene>
    <name evidence="1" type="ORF">RF55_14538</name>
</gene>
<accession>A0A0J7K855</accession>
<protein>
    <submittedName>
        <fullName evidence="1">Axoneme-associated protein</fullName>
    </submittedName>
</protein>
<dbReference type="AlphaFoldDB" id="A0A0J7K855"/>
<comment type="caution">
    <text evidence="1">The sequence shown here is derived from an EMBL/GenBank/DDBJ whole genome shotgun (WGS) entry which is preliminary data.</text>
</comment>
<dbReference type="EMBL" id="LBMM01012033">
    <property type="protein sequence ID" value="KMQ86464.1"/>
    <property type="molecule type" value="Genomic_DNA"/>
</dbReference>
<keyword evidence="2" id="KW-1185">Reference proteome</keyword>
<evidence type="ECO:0000313" key="1">
    <source>
        <dbReference type="EMBL" id="KMQ86464.1"/>
    </source>
</evidence>
<reference evidence="1 2" key="1">
    <citation type="submission" date="2015-04" db="EMBL/GenBank/DDBJ databases">
        <title>Lasius niger genome sequencing.</title>
        <authorList>
            <person name="Konorov E.A."/>
            <person name="Nikitin M.A."/>
            <person name="Kirill M.V."/>
            <person name="Chang P."/>
        </authorList>
    </citation>
    <scope>NUCLEOTIDE SEQUENCE [LARGE SCALE GENOMIC DNA]</scope>
    <source>
        <tissue evidence="1">Whole</tissue>
    </source>
</reference>
<dbReference type="PaxDb" id="67767-A0A0J7K855"/>
<organism evidence="1 2">
    <name type="scientific">Lasius niger</name>
    <name type="common">Black garden ant</name>
    <dbReference type="NCBI Taxonomy" id="67767"/>
    <lineage>
        <taxon>Eukaryota</taxon>
        <taxon>Metazoa</taxon>
        <taxon>Ecdysozoa</taxon>
        <taxon>Arthropoda</taxon>
        <taxon>Hexapoda</taxon>
        <taxon>Insecta</taxon>
        <taxon>Pterygota</taxon>
        <taxon>Neoptera</taxon>
        <taxon>Endopterygota</taxon>
        <taxon>Hymenoptera</taxon>
        <taxon>Apocrita</taxon>
        <taxon>Aculeata</taxon>
        <taxon>Formicoidea</taxon>
        <taxon>Formicidae</taxon>
        <taxon>Formicinae</taxon>
        <taxon>Lasius</taxon>
        <taxon>Lasius</taxon>
    </lineage>
</organism>
<proteinExistence type="predicted"/>
<evidence type="ECO:0000313" key="2">
    <source>
        <dbReference type="Proteomes" id="UP000036403"/>
    </source>
</evidence>
<dbReference type="Proteomes" id="UP000036403">
    <property type="component" value="Unassembled WGS sequence"/>
</dbReference>
<name>A0A0J7K855_LASNI</name>
<dbReference type="OrthoDB" id="7554578at2759"/>
<sequence length="132" mass="14697">MMAKIGSLQKMMTSLDIFVKEKSSPNNLRNLPLKRSTVILGHPVYAAALGEKLRQERGVLSGSQAGFRRDMRTMDQVYALNYLVNTLGRKEGKMTVMFVNLWAAFNTVNREISKTEGERSEKGIGGEGGRDT</sequence>